<dbReference type="SMART" id="SM00717">
    <property type="entry name" value="SANT"/>
    <property type="match status" value="3"/>
</dbReference>
<feature type="compositionally biased region" description="Basic residues" evidence="1">
    <location>
        <begin position="174"/>
        <end position="183"/>
    </location>
</feature>
<feature type="region of interest" description="Disordered" evidence="1">
    <location>
        <begin position="1"/>
        <end position="361"/>
    </location>
</feature>
<feature type="compositionally biased region" description="Basic and acidic residues" evidence="1">
    <location>
        <begin position="70"/>
        <end position="79"/>
    </location>
</feature>
<protein>
    <recommendedName>
        <fullName evidence="2">Myb-like domain-containing protein</fullName>
    </recommendedName>
</protein>
<dbReference type="InterPro" id="IPR001005">
    <property type="entry name" value="SANT/Myb"/>
</dbReference>
<evidence type="ECO:0000259" key="2">
    <source>
        <dbReference type="PROSITE" id="PS50090"/>
    </source>
</evidence>
<feature type="compositionally biased region" description="Basic and acidic residues" evidence="1">
    <location>
        <begin position="210"/>
        <end position="219"/>
    </location>
</feature>
<feature type="compositionally biased region" description="Basic and acidic residues" evidence="1">
    <location>
        <begin position="1"/>
        <end position="10"/>
    </location>
</feature>
<feature type="compositionally biased region" description="Basic and acidic residues" evidence="1">
    <location>
        <begin position="268"/>
        <end position="283"/>
    </location>
</feature>
<dbReference type="SUPFAM" id="SSF46689">
    <property type="entry name" value="Homeodomain-like"/>
    <property type="match status" value="1"/>
</dbReference>
<name>M7Z7C7_TRIUA</name>
<feature type="compositionally biased region" description="Basic and acidic residues" evidence="1">
    <location>
        <begin position="127"/>
        <end position="137"/>
    </location>
</feature>
<proteinExistence type="predicted"/>
<dbReference type="OMA" id="SACDQIV"/>
<dbReference type="InterPro" id="IPR009057">
    <property type="entry name" value="Homeodomain-like_sf"/>
</dbReference>
<dbReference type="Gene3D" id="1.10.10.60">
    <property type="entry name" value="Homeodomain-like"/>
    <property type="match status" value="1"/>
</dbReference>
<organism evidence="3">
    <name type="scientific">Triticum urartu</name>
    <name type="common">Red wild einkorn</name>
    <name type="synonym">Crithodium urartu</name>
    <dbReference type="NCBI Taxonomy" id="4572"/>
    <lineage>
        <taxon>Eukaryota</taxon>
        <taxon>Viridiplantae</taxon>
        <taxon>Streptophyta</taxon>
        <taxon>Embryophyta</taxon>
        <taxon>Tracheophyta</taxon>
        <taxon>Spermatophyta</taxon>
        <taxon>Magnoliopsida</taxon>
        <taxon>Liliopsida</taxon>
        <taxon>Poales</taxon>
        <taxon>Poaceae</taxon>
        <taxon>BOP clade</taxon>
        <taxon>Pooideae</taxon>
        <taxon>Triticodae</taxon>
        <taxon>Triticeae</taxon>
        <taxon>Triticinae</taxon>
        <taxon>Triticum</taxon>
    </lineage>
</organism>
<feature type="compositionally biased region" description="Polar residues" evidence="1">
    <location>
        <begin position="258"/>
        <end position="267"/>
    </location>
</feature>
<accession>M7Z7C7</accession>
<gene>
    <name evidence="3" type="ORF">TRIUR3_20049</name>
</gene>
<dbReference type="STRING" id="4572.M7Z7C7"/>
<dbReference type="PANTHER" id="PTHR47430">
    <property type="entry name" value="GB|AAC33480.1"/>
    <property type="match status" value="1"/>
</dbReference>
<reference evidence="3" key="1">
    <citation type="journal article" date="2013" name="Nature">
        <title>Draft genome of the wheat A-genome progenitor Triticum urartu.</title>
        <authorList>
            <person name="Ling H.Q."/>
            <person name="Zhao S."/>
            <person name="Liu D."/>
            <person name="Wang J."/>
            <person name="Sun H."/>
            <person name="Zhang C."/>
            <person name="Fan H."/>
            <person name="Li D."/>
            <person name="Dong L."/>
            <person name="Tao Y."/>
            <person name="Gao C."/>
            <person name="Wu H."/>
            <person name="Li Y."/>
            <person name="Cui Y."/>
            <person name="Guo X."/>
            <person name="Zheng S."/>
            <person name="Wang B."/>
            <person name="Yu K."/>
            <person name="Liang Q."/>
            <person name="Yang W."/>
            <person name="Lou X."/>
            <person name="Chen J."/>
            <person name="Feng M."/>
            <person name="Jian J."/>
            <person name="Zhang X."/>
            <person name="Luo G."/>
            <person name="Jiang Y."/>
            <person name="Liu J."/>
            <person name="Wang Z."/>
            <person name="Sha Y."/>
            <person name="Zhang B."/>
            <person name="Wu H."/>
            <person name="Tang D."/>
            <person name="Shen Q."/>
            <person name="Xue P."/>
            <person name="Zou S."/>
            <person name="Wang X."/>
            <person name="Liu X."/>
            <person name="Wang F."/>
            <person name="Yang Y."/>
            <person name="An X."/>
            <person name="Dong Z."/>
            <person name="Zhang K."/>
            <person name="Zhang X."/>
            <person name="Luo M.C."/>
            <person name="Dvorak J."/>
            <person name="Tong Y."/>
            <person name="Wang J."/>
            <person name="Yang H."/>
            <person name="Li Z."/>
            <person name="Wang D."/>
            <person name="Zhang A."/>
            <person name="Wang J."/>
        </authorList>
    </citation>
    <scope>NUCLEOTIDE SEQUENCE</scope>
</reference>
<dbReference type="AlphaFoldDB" id="M7Z7C7"/>
<feature type="compositionally biased region" description="Basic and acidic residues" evidence="1">
    <location>
        <begin position="340"/>
        <end position="361"/>
    </location>
</feature>
<dbReference type="PROSITE" id="PS50090">
    <property type="entry name" value="MYB_LIKE"/>
    <property type="match status" value="2"/>
</dbReference>
<feature type="domain" description="Myb-like" evidence="2">
    <location>
        <begin position="740"/>
        <end position="793"/>
    </location>
</feature>
<feature type="compositionally biased region" description="Basic and acidic residues" evidence="1">
    <location>
        <begin position="19"/>
        <end position="62"/>
    </location>
</feature>
<evidence type="ECO:0000256" key="1">
    <source>
        <dbReference type="SAM" id="MobiDB-lite"/>
    </source>
</evidence>
<evidence type="ECO:0000313" key="3">
    <source>
        <dbReference type="EMBL" id="EMS59068.1"/>
    </source>
</evidence>
<feature type="domain" description="Myb-like" evidence="2">
    <location>
        <begin position="676"/>
        <end position="738"/>
    </location>
</feature>
<sequence>MDEERVEREGRRLKKKAKHRDEEGKAKDKLKRRTDEKATEADSVEEKVKEEAVVGAAEEKEGHKRKKGKGRSEETKSKENVPVVSGSIENGVGEEQAKKSGSMAPCSEGAMNKDNVKKDKKRRKEEKKKEKEADMTEQKQSFDTTVGKEQAETSGLMEVTPCLELAQGDMSKDKVKKVKKKKKEEKEAEKTGQQKQTFDTTVGNSGAKYAEGDKVEGKQSSKAKKSKRKSDDGAPAADQIVTREYKKKKKEHSVVLEESSQTENSNEGENREIKKGGKERSKASPDFSENASAGGEEAGVDGNDDKKKKKSKGIGGGKKEKEKSVWSTKGKQVSFADSAEMFRTEGGDREGIGGGKQKEKAALSKKKGKRVSFANSAEVFSIEGGDNEEDGISDESKSVHGRFTPEEDAALMEAMRGYAERNRYPIDLTWPYTGEHIHYSIGAPDVNGQMKKKSRFGDYVGVKKLKREGQQWSDLTCLTLEQNLMVTKVSCIGEGGDWFVEKNGTDWKTLAQELGKSEIHVKHAWRRIKPKKKKGADDEEDVSGGESELVHGHRFTTEEDAILMEAMRDYAEVASLAYIFCIHVTLKQLGEKGLEMIGSCSKYPELKGCWDDIGRQDSQQGDISVSDPKDAHLTIRSPEVDVELHWSLNNVLIRKSRASKKILDVLPLGYQEAIGGRWTQDEHQNLFDLVNLDLRLKAHQIKNPDHRLLRDNISWEAISDKLTTRNHKNCCLKWYETLASPMVKEGVWADVDDYLLVEALQKVDAVCIEDVDWDSLLDHRSGEVCRQRWNQMVRAIGGHREKPFIEQVEVLSRRYCPEMIEYRK</sequence>
<dbReference type="PANTHER" id="PTHR47430:SF4">
    <property type="entry name" value="GB|AAC33480.1"/>
    <property type="match status" value="1"/>
</dbReference>
<dbReference type="EMBL" id="KD125030">
    <property type="protein sequence ID" value="EMS59068.1"/>
    <property type="molecule type" value="Genomic_DNA"/>
</dbReference>
<dbReference type="eggNOG" id="KOG0051">
    <property type="taxonomic scope" value="Eukaryota"/>
</dbReference>
<feature type="compositionally biased region" description="Polar residues" evidence="1">
    <location>
        <begin position="193"/>
        <end position="204"/>
    </location>
</feature>
<feature type="region of interest" description="Disordered" evidence="1">
    <location>
        <begin position="530"/>
        <end position="550"/>
    </location>
</feature>